<sequence>MHNGVMTRFAIDALTAVRLAREDIAVPDEHQLVAPKLLQSHALSIVYRAVRRGELDDAEAHAILDRVTTMRIRLLGDRVSRATAWHVARRLDHEDTAVAEYIAIAQLQADAFVTLDDDLARQVGELVTLAPFEALQAR</sequence>
<keyword evidence="2" id="KW-1185">Reference proteome</keyword>
<organism evidence="1 2">
    <name type="scientific">Leifsonella bigeumensis</name>
    <dbReference type="NCBI Taxonomy" id="433643"/>
    <lineage>
        <taxon>Bacteria</taxon>
        <taxon>Bacillati</taxon>
        <taxon>Actinomycetota</taxon>
        <taxon>Actinomycetes</taxon>
        <taxon>Micrococcales</taxon>
        <taxon>Microbacteriaceae</taxon>
        <taxon>Leifsonella</taxon>
    </lineage>
</organism>
<name>A0ABP7F3C6_9MICO</name>
<accession>A0ABP7F3C6</accession>
<gene>
    <name evidence="1" type="ORF">GCM10022239_00290</name>
</gene>
<evidence type="ECO:0000313" key="1">
    <source>
        <dbReference type="EMBL" id="GAA3727401.1"/>
    </source>
</evidence>
<dbReference type="InterPro" id="IPR044153">
    <property type="entry name" value="PIN_Pae0151-like"/>
</dbReference>
<evidence type="ECO:0000313" key="2">
    <source>
        <dbReference type="Proteomes" id="UP001501004"/>
    </source>
</evidence>
<comment type="caution">
    <text evidence="1">The sequence shown here is derived from an EMBL/GenBank/DDBJ whole genome shotgun (WGS) entry which is preliminary data.</text>
</comment>
<proteinExistence type="predicted"/>
<evidence type="ECO:0008006" key="3">
    <source>
        <dbReference type="Google" id="ProtNLM"/>
    </source>
</evidence>
<dbReference type="Gene3D" id="3.40.50.1010">
    <property type="entry name" value="5'-nuclease"/>
    <property type="match status" value="1"/>
</dbReference>
<dbReference type="EMBL" id="BAABAE010000001">
    <property type="protein sequence ID" value="GAA3727401.1"/>
    <property type="molecule type" value="Genomic_DNA"/>
</dbReference>
<dbReference type="CDD" id="cd09873">
    <property type="entry name" value="PIN_Pae0151-like"/>
    <property type="match status" value="1"/>
</dbReference>
<protein>
    <recommendedName>
        <fullName evidence="3">PIN domain-containing protein</fullName>
    </recommendedName>
</protein>
<reference evidence="2" key="1">
    <citation type="journal article" date="2019" name="Int. J. Syst. Evol. Microbiol.">
        <title>The Global Catalogue of Microorganisms (GCM) 10K type strain sequencing project: providing services to taxonomists for standard genome sequencing and annotation.</title>
        <authorList>
            <consortium name="The Broad Institute Genomics Platform"/>
            <consortium name="The Broad Institute Genome Sequencing Center for Infectious Disease"/>
            <person name="Wu L."/>
            <person name="Ma J."/>
        </authorList>
    </citation>
    <scope>NUCLEOTIDE SEQUENCE [LARGE SCALE GENOMIC DNA]</scope>
    <source>
        <strain evidence="2">JCM 16949</strain>
    </source>
</reference>
<dbReference type="Proteomes" id="UP001501004">
    <property type="component" value="Unassembled WGS sequence"/>
</dbReference>